<dbReference type="EMBL" id="RWJN01000225">
    <property type="protein sequence ID" value="TCD64622.1"/>
    <property type="molecule type" value="Genomic_DNA"/>
</dbReference>
<keyword evidence="3" id="KW-1185">Reference proteome</keyword>
<evidence type="ECO:0000313" key="2">
    <source>
        <dbReference type="EMBL" id="TCD64622.1"/>
    </source>
</evidence>
<feature type="compositionally biased region" description="Basic residues" evidence="1">
    <location>
        <begin position="32"/>
        <end position="45"/>
    </location>
</feature>
<gene>
    <name evidence="2" type="ORF">EIP91_003856</name>
</gene>
<evidence type="ECO:0000313" key="3">
    <source>
        <dbReference type="Proteomes" id="UP000292702"/>
    </source>
</evidence>
<dbReference type="Pfam" id="PF20414">
    <property type="entry name" value="DUF6698"/>
    <property type="match status" value="1"/>
</dbReference>
<dbReference type="AlphaFoldDB" id="A0A4R0RB58"/>
<dbReference type="InterPro" id="IPR046521">
    <property type="entry name" value="DUF6698"/>
</dbReference>
<dbReference type="STRING" id="92696.A0A4R0RB58"/>
<feature type="region of interest" description="Disordered" evidence="1">
    <location>
        <begin position="30"/>
        <end position="50"/>
    </location>
</feature>
<sequence length="364" mass="40585">MAEAEPPGTPPPPPIARAQLQQLFTALTTSLHAKKKKKKRGKKKSVGNAHLPEDTSAASFRLAAAFVPRAIDLFVDMERVLDVGIQVESRTPDDPPLDLDQDDQRHLAAYRELMEFKPVLHQLLGSSEFIEAENGAPFETLVRLLEQGFSNGRSDDTRKLRQHVVTYAIPDGWAPREVPDTSPGASKAGRGFRSELTARMLCPIAYMGEFNANPTSVMQRIESGELRVTAEQLPSFLYPDDHPYDRANLYNGLFKSRVLVRAWRHNFTGPASALEALKKSNGPACLAKVYGLQHVTARTLCYIAAQVHVGLSSLEHWSVIDGNFNLRDFYDSLVRLFEVFKRRPERLVQPAVISDFEQLAAQAV</sequence>
<dbReference type="OrthoDB" id="2757268at2759"/>
<organism evidence="2 3">
    <name type="scientific">Steccherinum ochraceum</name>
    <dbReference type="NCBI Taxonomy" id="92696"/>
    <lineage>
        <taxon>Eukaryota</taxon>
        <taxon>Fungi</taxon>
        <taxon>Dikarya</taxon>
        <taxon>Basidiomycota</taxon>
        <taxon>Agaricomycotina</taxon>
        <taxon>Agaricomycetes</taxon>
        <taxon>Polyporales</taxon>
        <taxon>Steccherinaceae</taxon>
        <taxon>Steccherinum</taxon>
    </lineage>
</organism>
<name>A0A4R0RB58_9APHY</name>
<comment type="caution">
    <text evidence="2">The sequence shown here is derived from an EMBL/GenBank/DDBJ whole genome shotgun (WGS) entry which is preliminary data.</text>
</comment>
<evidence type="ECO:0000256" key="1">
    <source>
        <dbReference type="SAM" id="MobiDB-lite"/>
    </source>
</evidence>
<dbReference type="Proteomes" id="UP000292702">
    <property type="component" value="Unassembled WGS sequence"/>
</dbReference>
<protein>
    <submittedName>
        <fullName evidence="2">Uncharacterized protein</fullName>
    </submittedName>
</protein>
<proteinExistence type="predicted"/>
<reference evidence="2 3" key="1">
    <citation type="submission" date="2018-11" db="EMBL/GenBank/DDBJ databases">
        <title>Genome assembly of Steccherinum ochraceum LE-BIN_3174, the white-rot fungus of the Steccherinaceae family (The Residual Polyporoid clade, Polyporales, Basidiomycota).</title>
        <authorList>
            <person name="Fedorova T.V."/>
            <person name="Glazunova O.A."/>
            <person name="Landesman E.O."/>
            <person name="Moiseenko K.V."/>
            <person name="Psurtseva N.V."/>
            <person name="Savinova O.S."/>
            <person name="Shakhova N.V."/>
            <person name="Tyazhelova T.V."/>
            <person name="Vasina D.V."/>
        </authorList>
    </citation>
    <scope>NUCLEOTIDE SEQUENCE [LARGE SCALE GENOMIC DNA]</scope>
    <source>
        <strain evidence="2 3">LE-BIN_3174</strain>
    </source>
</reference>
<accession>A0A4R0RB58</accession>